<feature type="transmembrane region" description="Helical" evidence="6">
    <location>
        <begin position="78"/>
        <end position="101"/>
    </location>
</feature>
<feature type="transmembrane region" description="Helical" evidence="6">
    <location>
        <begin position="229"/>
        <end position="250"/>
    </location>
</feature>
<name>A0ABT3DEL6_9BACI</name>
<comment type="subcellular location">
    <subcellularLocation>
        <location evidence="1">Cell membrane</location>
        <topology evidence="1">Multi-pass membrane protein</topology>
    </subcellularLocation>
</comment>
<keyword evidence="4 6" id="KW-1133">Transmembrane helix</keyword>
<keyword evidence="3 6" id="KW-0812">Transmembrane</keyword>
<feature type="transmembrane region" description="Helical" evidence="6">
    <location>
        <begin position="154"/>
        <end position="177"/>
    </location>
</feature>
<evidence type="ECO:0000256" key="6">
    <source>
        <dbReference type="SAM" id="Phobius"/>
    </source>
</evidence>
<evidence type="ECO:0000256" key="2">
    <source>
        <dbReference type="ARBA" id="ARBA00022475"/>
    </source>
</evidence>
<dbReference type="InterPro" id="IPR019108">
    <property type="entry name" value="Caa3_assmbl_CtaG-rel"/>
</dbReference>
<evidence type="ECO:0000256" key="5">
    <source>
        <dbReference type="ARBA" id="ARBA00023136"/>
    </source>
</evidence>
<dbReference type="RefSeq" id="WP_264142258.1">
    <property type="nucleotide sequence ID" value="NZ_JAOYEY010000032.1"/>
</dbReference>
<dbReference type="Proteomes" id="UP001526147">
    <property type="component" value="Unassembled WGS sequence"/>
</dbReference>
<feature type="transmembrane region" description="Helical" evidence="6">
    <location>
        <begin position="121"/>
        <end position="142"/>
    </location>
</feature>
<feature type="transmembrane region" description="Helical" evidence="6">
    <location>
        <begin position="16"/>
        <end position="35"/>
    </location>
</feature>
<keyword evidence="5 6" id="KW-0472">Membrane</keyword>
<keyword evidence="2" id="KW-1003">Cell membrane</keyword>
<organism evidence="7 8">
    <name type="scientific">Metabacillus halosaccharovorans</name>
    <dbReference type="NCBI Taxonomy" id="930124"/>
    <lineage>
        <taxon>Bacteria</taxon>
        <taxon>Bacillati</taxon>
        <taxon>Bacillota</taxon>
        <taxon>Bacilli</taxon>
        <taxon>Bacillales</taxon>
        <taxon>Bacillaceae</taxon>
        <taxon>Metabacillus</taxon>
    </lineage>
</organism>
<evidence type="ECO:0000313" key="8">
    <source>
        <dbReference type="Proteomes" id="UP001526147"/>
    </source>
</evidence>
<dbReference type="Pfam" id="PF09678">
    <property type="entry name" value="Caa3_CtaG"/>
    <property type="match status" value="1"/>
</dbReference>
<sequence>MIKNLHHESAIPYSELFLLFLFKLGVGYLAATIYLYYQKKKWPIIKFYYWVFGIVCIGLGVVGPVASQAHHHFMFHMIGHILVGMLGPFLLVLSAPITLLLKMLPVKYARKVAAILKCWPFKILSDPIVTTILNVGGLWLLYSTDLFSLMHENVIVANLIHLHMFLAGYAFTFSILCIDPTAHKKLFTYRATILILAIAAHGILSKLIYVHPPLGVSRNDAEIGAMVMYYGGDLIDLGIIYVLCLQWYHVRGRKLDIHKKTSYSLKG</sequence>
<feature type="transmembrane region" description="Helical" evidence="6">
    <location>
        <begin position="189"/>
        <end position="209"/>
    </location>
</feature>
<dbReference type="EMBL" id="JAOYEY010000032">
    <property type="protein sequence ID" value="MCV9885490.1"/>
    <property type="molecule type" value="Genomic_DNA"/>
</dbReference>
<evidence type="ECO:0000256" key="4">
    <source>
        <dbReference type="ARBA" id="ARBA00022989"/>
    </source>
</evidence>
<accession>A0ABT3DEL6</accession>
<reference evidence="7 8" key="1">
    <citation type="submission" date="2022-10" db="EMBL/GenBank/DDBJ databases">
        <title>Draft genome assembly of moderately radiation resistant bacterium Metabacillus halosaccharovorans.</title>
        <authorList>
            <person name="Pal S."/>
            <person name="Gopinathan A."/>
        </authorList>
    </citation>
    <scope>NUCLEOTIDE SEQUENCE [LARGE SCALE GENOMIC DNA]</scope>
    <source>
        <strain evidence="7 8">VITHBRA001</strain>
    </source>
</reference>
<evidence type="ECO:0000256" key="1">
    <source>
        <dbReference type="ARBA" id="ARBA00004651"/>
    </source>
</evidence>
<evidence type="ECO:0000313" key="7">
    <source>
        <dbReference type="EMBL" id="MCV9885490.1"/>
    </source>
</evidence>
<comment type="caution">
    <text evidence="7">The sequence shown here is derived from an EMBL/GenBank/DDBJ whole genome shotgun (WGS) entry which is preliminary data.</text>
</comment>
<evidence type="ECO:0000256" key="3">
    <source>
        <dbReference type="ARBA" id="ARBA00022692"/>
    </source>
</evidence>
<keyword evidence="8" id="KW-1185">Reference proteome</keyword>
<gene>
    <name evidence="7" type="ORF">OIH86_07480</name>
</gene>
<feature type="transmembrane region" description="Helical" evidence="6">
    <location>
        <begin position="47"/>
        <end position="66"/>
    </location>
</feature>
<protein>
    <submittedName>
        <fullName evidence="7">Cytochrome c oxidase assembly protein</fullName>
    </submittedName>
</protein>
<proteinExistence type="predicted"/>